<dbReference type="InterPro" id="IPR057666">
    <property type="entry name" value="DrpA_SLOG"/>
</dbReference>
<dbReference type="Proteomes" id="UP001444625">
    <property type="component" value="Unassembled WGS sequence"/>
</dbReference>
<protein>
    <submittedName>
        <fullName evidence="3">DNA-processing protein DprA</fullName>
    </submittedName>
</protein>
<comment type="caution">
    <text evidence="3">The sequence shown here is derived from an EMBL/GenBank/DDBJ whole genome shotgun (WGS) entry which is preliminary data.</text>
</comment>
<dbReference type="EMBL" id="JBDIML010000001">
    <property type="protein sequence ID" value="MEN2766461.1"/>
    <property type="molecule type" value="Genomic_DNA"/>
</dbReference>
<dbReference type="SUPFAM" id="SSF102405">
    <property type="entry name" value="MCP/YpsA-like"/>
    <property type="match status" value="1"/>
</dbReference>
<feature type="domain" description="Smf/DprA SLOG" evidence="2">
    <location>
        <begin position="81"/>
        <end position="288"/>
    </location>
</feature>
<dbReference type="Pfam" id="PF02481">
    <property type="entry name" value="DNA_processg_A"/>
    <property type="match status" value="1"/>
</dbReference>
<name>A0ABU9XDV4_9BACI</name>
<dbReference type="InterPro" id="IPR003488">
    <property type="entry name" value="DprA"/>
</dbReference>
<keyword evidence="4" id="KW-1185">Reference proteome</keyword>
<dbReference type="NCBIfam" id="TIGR00732">
    <property type="entry name" value="dprA"/>
    <property type="match status" value="1"/>
</dbReference>
<dbReference type="Gene3D" id="3.40.50.450">
    <property type="match status" value="1"/>
</dbReference>
<dbReference type="PANTHER" id="PTHR43022">
    <property type="entry name" value="PROTEIN SMF"/>
    <property type="match status" value="1"/>
</dbReference>
<sequence>MYTETQVNLLHLHRCRGISRSKLRKLLQIDPSLQTIYSYSSAQIIQYLSIPHKKAEMLYHDIHNPTIRKELFKDLQTYRGITINDELYPPMLKTIKDAPLVLYASGDVSLLKKLPAISVIGTRSPSPMASHKIKFLVTPLVKANWVVISGMAKGIDSYAHQLALHYQGKTIAVLGSGFRHIYPRENQPLFHQIEHDGLVLSEYPPNTPPKPYYFPERNRIISGLSFGTLVIEATEKSGTLITVNQALDQGREVYAVPGSPHILQSKGCLKLIQEGAKLVITYEDIHQDWELLGDNWMNL</sequence>
<dbReference type="RefSeq" id="WP_345823909.1">
    <property type="nucleotide sequence ID" value="NZ_JBDIML010000001.1"/>
</dbReference>
<accession>A0ABU9XDV4</accession>
<evidence type="ECO:0000256" key="1">
    <source>
        <dbReference type="ARBA" id="ARBA00006525"/>
    </source>
</evidence>
<reference evidence="3 4" key="1">
    <citation type="submission" date="2024-05" db="EMBL/GenBank/DDBJ databases">
        <authorList>
            <person name="Haq I."/>
            <person name="Ullah Z."/>
            <person name="Ahmad R."/>
            <person name="Li M."/>
            <person name="Tong Y."/>
        </authorList>
    </citation>
    <scope>NUCLEOTIDE SEQUENCE [LARGE SCALE GENOMIC DNA]</scope>
    <source>
        <strain evidence="3 4">16A2E</strain>
    </source>
</reference>
<organism evidence="3 4">
    <name type="scientific">Ornithinibacillus xuwenensis</name>
    <dbReference type="NCBI Taxonomy" id="3144668"/>
    <lineage>
        <taxon>Bacteria</taxon>
        <taxon>Bacillati</taxon>
        <taxon>Bacillota</taxon>
        <taxon>Bacilli</taxon>
        <taxon>Bacillales</taxon>
        <taxon>Bacillaceae</taxon>
        <taxon>Ornithinibacillus</taxon>
    </lineage>
</organism>
<evidence type="ECO:0000259" key="2">
    <source>
        <dbReference type="Pfam" id="PF02481"/>
    </source>
</evidence>
<evidence type="ECO:0000313" key="3">
    <source>
        <dbReference type="EMBL" id="MEN2766461.1"/>
    </source>
</evidence>
<dbReference type="PANTHER" id="PTHR43022:SF1">
    <property type="entry name" value="PROTEIN SMF"/>
    <property type="match status" value="1"/>
</dbReference>
<comment type="similarity">
    <text evidence="1">Belongs to the DprA/Smf family.</text>
</comment>
<evidence type="ECO:0000313" key="4">
    <source>
        <dbReference type="Proteomes" id="UP001444625"/>
    </source>
</evidence>
<gene>
    <name evidence="3" type="primary">dprA</name>
    <name evidence="3" type="ORF">ABC228_04615</name>
</gene>
<proteinExistence type="inferred from homology"/>